<dbReference type="EMBL" id="FNRS01000001">
    <property type="protein sequence ID" value="SEC06015.1"/>
    <property type="molecule type" value="Genomic_DNA"/>
</dbReference>
<dbReference type="AlphaFoldDB" id="A0A0J6GH72"/>
<evidence type="ECO:0000259" key="2">
    <source>
        <dbReference type="Pfam" id="PF00975"/>
    </source>
</evidence>
<accession>A0A0J6GH72</accession>
<comment type="caution">
    <text evidence="3">The sequence shown here is derived from an EMBL/GenBank/DDBJ whole genome shotgun (WGS) entry which is preliminary data.</text>
</comment>
<dbReference type="PATRIC" id="fig|47884.3.peg.3765"/>
<dbReference type="EMBL" id="JYLA01000006">
    <property type="protein sequence ID" value="KMM84051.1"/>
    <property type="molecule type" value="Genomic_DNA"/>
</dbReference>
<dbReference type="Proteomes" id="UP000183155">
    <property type="component" value="Unassembled WGS sequence"/>
</dbReference>
<reference evidence="3 5" key="1">
    <citation type="submission" date="2015-02" db="EMBL/GenBank/DDBJ databases">
        <title>Pseudomonas helleri sp. nov. and Pseudomonas weihenstephanensis sp. nov., isolated from raw cows milk.</title>
        <authorList>
            <person name="von Neubeck M."/>
            <person name="Huptas C."/>
            <person name="Wenning M."/>
            <person name="Scherer S."/>
        </authorList>
    </citation>
    <scope>NUCLEOTIDE SEQUENCE [LARGE SCALE GENOMIC DNA]</scope>
    <source>
        <strain evidence="3 5">DSM 21104</strain>
    </source>
</reference>
<dbReference type="SUPFAM" id="SSF53474">
    <property type="entry name" value="alpha/beta-Hydrolases"/>
    <property type="match status" value="1"/>
</dbReference>
<dbReference type="InterPro" id="IPR012223">
    <property type="entry name" value="TEII"/>
</dbReference>
<sequence length="252" mass="28341">MSDVIKLRLFCLPYSGASAMSYGRWRRSMPQWLQVRPLELPGRGMRMDEPLQSDMPRLAAQLADEISAELDRPYALFGHSLGGLMAFELAHALRERGLPAPLALFASATAGPARRDVSEYAVAKTDAQLMTRLRELKGTDDAVLANAELMQLMLPILRADFLLCGSFSHAGRPPLAVPIHVFGGKQDSVRVEQLLDWQVDTCAAFSLDMFEGHHFFLVQQEIPLLRCLRRYAEEHLARWRNQQAWPLSRASV</sequence>
<dbReference type="PANTHER" id="PTHR11487:SF0">
    <property type="entry name" value="S-ACYL FATTY ACID SYNTHASE THIOESTERASE, MEDIUM CHAIN"/>
    <property type="match status" value="1"/>
</dbReference>
<feature type="domain" description="Thioesterase" evidence="2">
    <location>
        <begin position="8"/>
        <end position="220"/>
    </location>
</feature>
<name>A0A0J6GH72_PSETA</name>
<dbReference type="InterPro" id="IPR029058">
    <property type="entry name" value="AB_hydrolase_fold"/>
</dbReference>
<organism evidence="3 5">
    <name type="scientific">Pseudomonas taetrolens</name>
    <dbReference type="NCBI Taxonomy" id="47884"/>
    <lineage>
        <taxon>Bacteria</taxon>
        <taxon>Pseudomonadati</taxon>
        <taxon>Pseudomonadota</taxon>
        <taxon>Gammaproteobacteria</taxon>
        <taxon>Pseudomonadales</taxon>
        <taxon>Pseudomonadaceae</taxon>
        <taxon>Pseudomonas</taxon>
    </lineage>
</organism>
<evidence type="ECO:0000256" key="1">
    <source>
        <dbReference type="ARBA" id="ARBA00007169"/>
    </source>
</evidence>
<dbReference type="RefSeq" id="WP_048382595.1">
    <property type="nucleotide sequence ID" value="NZ_FNRS01000001.1"/>
</dbReference>
<keyword evidence="6" id="KW-1185">Reference proteome</keyword>
<protein>
    <submittedName>
        <fullName evidence="3 4">Thioesterase</fullName>
    </submittedName>
</protein>
<dbReference type="PANTHER" id="PTHR11487">
    <property type="entry name" value="THIOESTERASE"/>
    <property type="match status" value="1"/>
</dbReference>
<evidence type="ECO:0000313" key="6">
    <source>
        <dbReference type="Proteomes" id="UP000183155"/>
    </source>
</evidence>
<dbReference type="Gene3D" id="3.40.50.1820">
    <property type="entry name" value="alpha/beta hydrolase"/>
    <property type="match status" value="1"/>
</dbReference>
<dbReference type="Pfam" id="PF00975">
    <property type="entry name" value="Thioesterase"/>
    <property type="match status" value="1"/>
</dbReference>
<reference evidence="4 6" key="2">
    <citation type="submission" date="2016-10" db="EMBL/GenBank/DDBJ databases">
        <authorList>
            <person name="Varghese N."/>
            <person name="Submissions S."/>
        </authorList>
    </citation>
    <scope>NUCLEOTIDE SEQUENCE [LARGE SCALE GENOMIC DNA]</scope>
    <source>
        <strain evidence="4 6">BS3652</strain>
    </source>
</reference>
<dbReference type="GO" id="GO:0008610">
    <property type="term" value="P:lipid biosynthetic process"/>
    <property type="evidence" value="ECO:0007669"/>
    <property type="project" value="TreeGrafter"/>
</dbReference>
<dbReference type="InterPro" id="IPR001031">
    <property type="entry name" value="Thioesterase"/>
</dbReference>
<evidence type="ECO:0000313" key="5">
    <source>
        <dbReference type="Proteomes" id="UP000036395"/>
    </source>
</evidence>
<gene>
    <name evidence="4" type="ORF">SAMN04490203_1715</name>
    <name evidence="3" type="ORF">TU78_16430</name>
</gene>
<evidence type="ECO:0000313" key="4">
    <source>
        <dbReference type="EMBL" id="SEC06015.1"/>
    </source>
</evidence>
<proteinExistence type="inferred from homology"/>
<dbReference type="OrthoDB" id="8480037at2"/>
<dbReference type="Proteomes" id="UP000036395">
    <property type="component" value="Unassembled WGS sequence"/>
</dbReference>
<dbReference type="STRING" id="47884.SAMN04490203_1715"/>
<evidence type="ECO:0000313" key="3">
    <source>
        <dbReference type="EMBL" id="KMM84051.1"/>
    </source>
</evidence>
<comment type="similarity">
    <text evidence="1">Belongs to the thioesterase family.</text>
</comment>